<evidence type="ECO:0000256" key="11">
    <source>
        <dbReference type="RuleBase" id="RU361168"/>
    </source>
</evidence>
<comment type="subunit">
    <text evidence="3 11">Homodimer.</text>
</comment>
<evidence type="ECO:0000313" key="13">
    <source>
        <dbReference type="EnsemblMetazoa" id="PPAI006231-PA"/>
    </source>
</evidence>
<dbReference type="GO" id="GO:0004557">
    <property type="term" value="F:alpha-galactosidase activity"/>
    <property type="evidence" value="ECO:0007669"/>
    <property type="project" value="TreeGrafter"/>
</dbReference>
<protein>
    <recommendedName>
        <fullName evidence="11">Alpha-galactosidase</fullName>
        <ecNumber evidence="11">3.2.1.-</ecNumber>
    </recommendedName>
</protein>
<keyword evidence="7 11" id="KW-1015">Disulfide bond</keyword>
<evidence type="ECO:0000256" key="6">
    <source>
        <dbReference type="ARBA" id="ARBA00023098"/>
    </source>
</evidence>
<evidence type="ECO:0000256" key="10">
    <source>
        <dbReference type="ARBA" id="ARBA00023295"/>
    </source>
</evidence>
<dbReference type="InterPro" id="IPR035373">
    <property type="entry name" value="Melibiase/NAGA_C"/>
</dbReference>
<dbReference type="InterPro" id="IPR000111">
    <property type="entry name" value="Glyco_hydro_27/36_CS"/>
</dbReference>
<dbReference type="SUPFAM" id="SSF51445">
    <property type="entry name" value="(Trans)glycosidases"/>
    <property type="match status" value="1"/>
</dbReference>
<dbReference type="EnsemblMetazoa" id="PPAI006231-RA">
    <property type="protein sequence ID" value="PPAI006231-PA"/>
    <property type="gene ID" value="PPAI006231"/>
</dbReference>
<dbReference type="InterPro" id="IPR002241">
    <property type="entry name" value="Glyco_hydro_27"/>
</dbReference>
<dbReference type="PRINTS" id="PR00740">
    <property type="entry name" value="GLHYDRLASE27"/>
</dbReference>
<sequence>MELIAFTVSVLIWGCFVVPNDGLDNGLARTPPMGWLNWERFRCITDCERYPDECVSEKLFMRTADRLVEDGYLALGYEYVIIDDCWMEMERDKDGRLVADRKRFPSGMKALADYIHERGLKFGIYEDYGTKTCAGYPGVLNHMEIDAQTFADWDVDYVKLDGCYSSVDSMEAGYTYFGKLLNETGRPMPDYEALQKTCNLWRNWGDIDDSWASVTSITKYFAENQDRIQPAAGPHHWNDPDMLIIGNFGLSLDQSKAQMAIWAVLAAPLLMSNDLDKIRPEFREILQNRDIIAVNQDPLGLQGRRVGYIHNIEVWVRPITPTWGINYSYAVAFVSHRTDGAPFTLNLDIKNLGLKSTMQYAVYDLYQPGNKTMFFVGKSSKLSVRVNPTGVVFFKFEALNPNFRSFRVA</sequence>
<name>A0A1B0FY96_PHLPP</name>
<dbReference type="Gene3D" id="3.20.20.70">
    <property type="entry name" value="Aldolase class I"/>
    <property type="match status" value="1"/>
</dbReference>
<dbReference type="InterPro" id="IPR017853">
    <property type="entry name" value="GH"/>
</dbReference>
<keyword evidence="6" id="KW-0443">Lipid metabolism</keyword>
<dbReference type="GO" id="GO:0016139">
    <property type="term" value="P:glycoside catabolic process"/>
    <property type="evidence" value="ECO:0007669"/>
    <property type="project" value="TreeGrafter"/>
</dbReference>
<dbReference type="AlphaFoldDB" id="A0A1B0FY96"/>
<dbReference type="PANTHER" id="PTHR11452">
    <property type="entry name" value="ALPHA-GALACTOSIDASE/ALPHA-N-ACETYLGALACTOSAMINIDASE"/>
    <property type="match status" value="1"/>
</dbReference>
<evidence type="ECO:0000256" key="2">
    <source>
        <dbReference type="ARBA" id="ARBA00009743"/>
    </source>
</evidence>
<evidence type="ECO:0000256" key="8">
    <source>
        <dbReference type="ARBA" id="ARBA00023180"/>
    </source>
</evidence>
<keyword evidence="10 11" id="KW-0326">Glycosidase</keyword>
<dbReference type="InterPro" id="IPR013785">
    <property type="entry name" value="Aldolase_TIM"/>
</dbReference>
<dbReference type="VEuPathDB" id="VectorBase:PPAI006231"/>
<evidence type="ECO:0000313" key="14">
    <source>
        <dbReference type="Proteomes" id="UP000092462"/>
    </source>
</evidence>
<comment type="subcellular location">
    <subcellularLocation>
        <location evidence="1">Lysosome</location>
    </subcellularLocation>
</comment>
<dbReference type="Gene3D" id="2.60.40.1180">
    <property type="entry name" value="Golgi alpha-mannosidase II"/>
    <property type="match status" value="1"/>
</dbReference>
<dbReference type="GO" id="GO:0009311">
    <property type="term" value="P:oligosaccharide metabolic process"/>
    <property type="evidence" value="ECO:0007669"/>
    <property type="project" value="TreeGrafter"/>
</dbReference>
<keyword evidence="5 11" id="KW-0378">Hydrolase</keyword>
<feature type="domain" description="Alpha galactosidase A C-terminal" evidence="12">
    <location>
        <begin position="300"/>
        <end position="390"/>
    </location>
</feature>
<dbReference type="Proteomes" id="UP000092462">
    <property type="component" value="Unassembled WGS sequence"/>
</dbReference>
<dbReference type="InterPro" id="IPR013780">
    <property type="entry name" value="Glyco_hydro_b"/>
</dbReference>
<evidence type="ECO:0000256" key="5">
    <source>
        <dbReference type="ARBA" id="ARBA00022801"/>
    </source>
</evidence>
<dbReference type="EMBL" id="AJVK01000857">
    <property type="status" value="NOT_ANNOTATED_CDS"/>
    <property type="molecule type" value="Genomic_DNA"/>
</dbReference>
<dbReference type="Pfam" id="PF17450">
    <property type="entry name" value="Melibiase_2_C"/>
    <property type="match status" value="1"/>
</dbReference>
<dbReference type="EC" id="3.2.1.-" evidence="11"/>
<keyword evidence="9" id="KW-0458">Lysosome</keyword>
<accession>A0A1B0FY96</accession>
<reference evidence="13" key="1">
    <citation type="submission" date="2022-08" db="UniProtKB">
        <authorList>
            <consortium name="EnsemblMetazoa"/>
        </authorList>
    </citation>
    <scope>IDENTIFICATION</scope>
    <source>
        <strain evidence="13">Israel</strain>
    </source>
</reference>
<evidence type="ECO:0000256" key="3">
    <source>
        <dbReference type="ARBA" id="ARBA00011738"/>
    </source>
</evidence>
<proteinExistence type="inferred from homology"/>
<organism evidence="13 14">
    <name type="scientific">Phlebotomus papatasi</name>
    <name type="common">Sandfly</name>
    <dbReference type="NCBI Taxonomy" id="29031"/>
    <lineage>
        <taxon>Eukaryota</taxon>
        <taxon>Metazoa</taxon>
        <taxon>Ecdysozoa</taxon>
        <taxon>Arthropoda</taxon>
        <taxon>Hexapoda</taxon>
        <taxon>Insecta</taxon>
        <taxon>Pterygota</taxon>
        <taxon>Neoptera</taxon>
        <taxon>Endopterygota</taxon>
        <taxon>Diptera</taxon>
        <taxon>Nematocera</taxon>
        <taxon>Psychodoidea</taxon>
        <taxon>Psychodidae</taxon>
        <taxon>Phlebotomus</taxon>
        <taxon>Phlebotomus</taxon>
    </lineage>
</organism>
<dbReference type="EMBL" id="AJVK01000858">
    <property type="status" value="NOT_ANNOTATED_CDS"/>
    <property type="molecule type" value="Genomic_DNA"/>
</dbReference>
<dbReference type="GO" id="GO:0005764">
    <property type="term" value="C:lysosome"/>
    <property type="evidence" value="ECO:0007669"/>
    <property type="project" value="UniProtKB-SubCell"/>
</dbReference>
<dbReference type="FunFam" id="3.20.20.70:FF:000197">
    <property type="entry name" value="Alpha-galactosidase"/>
    <property type="match status" value="1"/>
</dbReference>
<dbReference type="VEuPathDB" id="VectorBase:PPAPM1_007217"/>
<dbReference type="CDD" id="cd14792">
    <property type="entry name" value="GH27"/>
    <property type="match status" value="1"/>
</dbReference>
<dbReference type="Pfam" id="PF16499">
    <property type="entry name" value="Melibiase_2"/>
    <property type="match status" value="1"/>
</dbReference>
<dbReference type="SUPFAM" id="SSF51011">
    <property type="entry name" value="Glycosyl hydrolase domain"/>
    <property type="match status" value="1"/>
</dbReference>
<keyword evidence="8" id="KW-0325">Glycoprotein</keyword>
<dbReference type="PROSITE" id="PS00512">
    <property type="entry name" value="ALPHA_GALACTOSIDASE"/>
    <property type="match status" value="1"/>
</dbReference>
<evidence type="ECO:0000256" key="4">
    <source>
        <dbReference type="ARBA" id="ARBA00022729"/>
    </source>
</evidence>
<evidence type="ECO:0000256" key="1">
    <source>
        <dbReference type="ARBA" id="ARBA00004371"/>
    </source>
</evidence>
<keyword evidence="14" id="KW-1185">Reference proteome</keyword>
<comment type="similarity">
    <text evidence="2 11">Belongs to the glycosyl hydrolase 27 family.</text>
</comment>
<evidence type="ECO:0000259" key="12">
    <source>
        <dbReference type="Pfam" id="PF17450"/>
    </source>
</evidence>
<evidence type="ECO:0000256" key="7">
    <source>
        <dbReference type="ARBA" id="ARBA00023157"/>
    </source>
</evidence>
<dbReference type="GO" id="GO:0006629">
    <property type="term" value="P:lipid metabolic process"/>
    <property type="evidence" value="ECO:0007669"/>
    <property type="project" value="UniProtKB-KW"/>
</dbReference>
<evidence type="ECO:0000256" key="9">
    <source>
        <dbReference type="ARBA" id="ARBA00023228"/>
    </source>
</evidence>
<keyword evidence="4" id="KW-0732">Signal</keyword>
<dbReference type="PANTHER" id="PTHR11452:SF66">
    <property type="entry name" value="ALPHA-GALACTOSIDASE"/>
    <property type="match status" value="1"/>
</dbReference>